<name>A0A318I2M1_9BACT</name>
<sequence>MSKASKLISKAITGEDYELVFINGKSYVMFPPTIKKLAGAISCISDLDFNDGATLKDVFLSCKDCTSYSKALSWLIRGDASLESELSEATLTEILDAMEIGLDMVGVTPFYKAASLTRSANLLAASPR</sequence>
<dbReference type="RefSeq" id="WP_025816484.1">
    <property type="nucleotide sequence ID" value="NZ_BAIZ01000025.1"/>
</dbReference>
<protein>
    <submittedName>
        <fullName evidence="1">Uncharacterized protein</fullName>
    </submittedName>
</protein>
<proteinExistence type="predicted"/>
<organism evidence="1 2">
    <name type="scientific">Hoylesella shahii DSM 15611 = JCM 12083</name>
    <dbReference type="NCBI Taxonomy" id="1122991"/>
    <lineage>
        <taxon>Bacteria</taxon>
        <taxon>Pseudomonadati</taxon>
        <taxon>Bacteroidota</taxon>
        <taxon>Bacteroidia</taxon>
        <taxon>Bacteroidales</taxon>
        <taxon>Prevotellaceae</taxon>
        <taxon>Hoylesella</taxon>
    </lineage>
</organism>
<keyword evidence="2" id="KW-1185">Reference proteome</keyword>
<evidence type="ECO:0000313" key="2">
    <source>
        <dbReference type="Proteomes" id="UP000248314"/>
    </source>
</evidence>
<comment type="caution">
    <text evidence="1">The sequence shown here is derived from an EMBL/GenBank/DDBJ whole genome shotgun (WGS) entry which is preliminary data.</text>
</comment>
<dbReference type="AlphaFoldDB" id="A0A318I2M1"/>
<evidence type="ECO:0000313" key="1">
    <source>
        <dbReference type="EMBL" id="PXX23616.1"/>
    </source>
</evidence>
<dbReference type="OrthoDB" id="1030383at2"/>
<reference evidence="1 2" key="1">
    <citation type="submission" date="2018-05" db="EMBL/GenBank/DDBJ databases">
        <title>Genomic Encyclopedia of Type Strains, Phase I: the one thousand microbial genomes (KMG-I) project.</title>
        <authorList>
            <person name="Kyrpides N."/>
        </authorList>
    </citation>
    <scope>NUCLEOTIDE SEQUENCE [LARGE SCALE GENOMIC DNA]</scope>
    <source>
        <strain evidence="1 2">DSM 15611</strain>
    </source>
</reference>
<dbReference type="STRING" id="1122991.GCA_000613445_01328"/>
<dbReference type="Proteomes" id="UP000248314">
    <property type="component" value="Unassembled WGS sequence"/>
</dbReference>
<dbReference type="EMBL" id="QJJX01000005">
    <property type="protein sequence ID" value="PXX23616.1"/>
    <property type="molecule type" value="Genomic_DNA"/>
</dbReference>
<accession>A0A318I2M1</accession>
<gene>
    <name evidence="1" type="ORF">EJ73_00605</name>
</gene>